<gene>
    <name evidence="1" type="ORF">D9611_002602</name>
</gene>
<reference evidence="1 2" key="1">
    <citation type="journal article" date="2020" name="ISME J.">
        <title>Uncovering the hidden diversity of litter-decomposition mechanisms in mushroom-forming fungi.</title>
        <authorList>
            <person name="Floudas D."/>
            <person name="Bentzer J."/>
            <person name="Ahren D."/>
            <person name="Johansson T."/>
            <person name="Persson P."/>
            <person name="Tunlid A."/>
        </authorList>
    </citation>
    <scope>NUCLEOTIDE SEQUENCE [LARGE SCALE GENOMIC DNA]</scope>
    <source>
        <strain evidence="1 2">CBS 175.51</strain>
    </source>
</reference>
<protein>
    <submittedName>
        <fullName evidence="1">Uncharacterized protein</fullName>
    </submittedName>
</protein>
<evidence type="ECO:0000313" key="2">
    <source>
        <dbReference type="Proteomes" id="UP000541558"/>
    </source>
</evidence>
<keyword evidence="2" id="KW-1185">Reference proteome</keyword>
<dbReference type="OrthoDB" id="3229989at2759"/>
<accession>A0A8H5C1Z5</accession>
<name>A0A8H5C1Z5_9AGAR</name>
<comment type="caution">
    <text evidence="1">The sequence shown here is derived from an EMBL/GenBank/DDBJ whole genome shotgun (WGS) entry which is preliminary data.</text>
</comment>
<dbReference type="EMBL" id="JAACJK010000109">
    <property type="protein sequence ID" value="KAF5333354.1"/>
    <property type="molecule type" value="Genomic_DNA"/>
</dbReference>
<proteinExistence type="predicted"/>
<dbReference type="Proteomes" id="UP000541558">
    <property type="component" value="Unassembled WGS sequence"/>
</dbReference>
<organism evidence="1 2">
    <name type="scientific">Ephemerocybe angulata</name>
    <dbReference type="NCBI Taxonomy" id="980116"/>
    <lineage>
        <taxon>Eukaryota</taxon>
        <taxon>Fungi</taxon>
        <taxon>Dikarya</taxon>
        <taxon>Basidiomycota</taxon>
        <taxon>Agaricomycotina</taxon>
        <taxon>Agaricomycetes</taxon>
        <taxon>Agaricomycetidae</taxon>
        <taxon>Agaricales</taxon>
        <taxon>Agaricineae</taxon>
        <taxon>Psathyrellaceae</taxon>
        <taxon>Ephemerocybe</taxon>
    </lineage>
</organism>
<sequence>MMDKFLGPHTHEANAHNHFLENWFNWHTDHPHMDEALLSGCATYRAFQRYLSGDDIYILPRNKFELESILRRYAVDAIHNAISQSRSPMQTGGYSRICHQAEKSIRDVMHTDNNVQILLALHRPNNGSSAIDASPTDHAISTK</sequence>
<evidence type="ECO:0000313" key="1">
    <source>
        <dbReference type="EMBL" id="KAF5333354.1"/>
    </source>
</evidence>